<evidence type="ECO:0008006" key="3">
    <source>
        <dbReference type="Google" id="ProtNLM"/>
    </source>
</evidence>
<dbReference type="EMBL" id="CP029554">
    <property type="protein sequence ID" value="AXE33283.1"/>
    <property type="molecule type" value="Genomic_DNA"/>
</dbReference>
<dbReference type="RefSeq" id="WP_114072445.1">
    <property type="nucleotide sequence ID" value="NZ_CP029554.1"/>
</dbReference>
<evidence type="ECO:0000313" key="2">
    <source>
        <dbReference type="Proteomes" id="UP000252038"/>
    </source>
</evidence>
<dbReference type="AlphaFoldDB" id="A0A344UDD5"/>
<dbReference type="KEGG" id="chrb:DK843_02500"/>
<protein>
    <recommendedName>
        <fullName evidence="3">Single-stranded DNA-binding protein</fullName>
    </recommendedName>
</protein>
<gene>
    <name evidence="1" type="ORF">DK843_02500</name>
</gene>
<reference evidence="1 2" key="1">
    <citation type="submission" date="2018-05" db="EMBL/GenBank/DDBJ databases">
        <title>Genome sequencing, assembly and analysis of the novel insecticidal bacterium, Chromobacterium phragmitis.</title>
        <authorList>
            <person name="Sparks M.E."/>
            <person name="Blackburn M.B."/>
            <person name="Gundersen-Rindal D.E."/>
        </authorList>
    </citation>
    <scope>NUCLEOTIDE SEQUENCE [LARGE SCALE GENOMIC DNA]</scope>
    <source>
        <strain evidence="1">IIBBL 274-1</strain>
    </source>
</reference>
<name>A0A344UDD5_9NEIS</name>
<evidence type="ECO:0000313" key="1">
    <source>
        <dbReference type="EMBL" id="AXE33283.1"/>
    </source>
</evidence>
<proteinExistence type="predicted"/>
<dbReference type="Proteomes" id="UP000252038">
    <property type="component" value="Chromosome"/>
</dbReference>
<accession>A0A344UDD5</accession>
<sequence>MSETVATPQKQSLGPNQCFVVGRIKERRAHGGHVFTTIIQPAPDEYSMPGIVEVRSKKSLGQPGDDVRQLCQCSGYTNKPFETRDKDTGEVIVRRTVSNTFMAVEA</sequence>
<organism evidence="1 2">
    <name type="scientific">Chromobacterium phragmitis</name>
    <dbReference type="NCBI Taxonomy" id="2202141"/>
    <lineage>
        <taxon>Bacteria</taxon>
        <taxon>Pseudomonadati</taxon>
        <taxon>Pseudomonadota</taxon>
        <taxon>Betaproteobacteria</taxon>
        <taxon>Neisseriales</taxon>
        <taxon>Chromobacteriaceae</taxon>
        <taxon>Chromobacterium</taxon>
    </lineage>
</organism>